<organism evidence="3 4">
    <name type="scientific">Luteolibacter arcticus</name>
    <dbReference type="NCBI Taxonomy" id="1581411"/>
    <lineage>
        <taxon>Bacteria</taxon>
        <taxon>Pseudomonadati</taxon>
        <taxon>Verrucomicrobiota</taxon>
        <taxon>Verrucomicrobiia</taxon>
        <taxon>Verrucomicrobiales</taxon>
        <taxon>Verrucomicrobiaceae</taxon>
        <taxon>Luteolibacter</taxon>
    </lineage>
</organism>
<name>A0ABT3GFR8_9BACT</name>
<evidence type="ECO:0000313" key="4">
    <source>
        <dbReference type="Proteomes" id="UP001320876"/>
    </source>
</evidence>
<accession>A0ABT3GFR8</accession>
<dbReference type="SUPFAM" id="SSF52833">
    <property type="entry name" value="Thioredoxin-like"/>
    <property type="match status" value="1"/>
</dbReference>
<feature type="transmembrane region" description="Helical" evidence="2">
    <location>
        <begin position="12"/>
        <end position="31"/>
    </location>
</feature>
<keyword evidence="2" id="KW-0472">Membrane</keyword>
<keyword evidence="4" id="KW-1185">Reference proteome</keyword>
<sequence length="194" mass="21382">MTSQEKANWIRRIFTLGLIGAAAAAGLYFAMPNGWWKGLGKAAKKSGQVNKENFAQIQASPNQLTVINMVVEGNPDSKKLQEVLEKLKKDKYGERVVMTELNVNEEPELAASQGVKKEEFAGQLDFHANGKKLEQLVGQTDPVVVEKTIDRLLAGLVQRIGKDWLPDVPGMQRNQGQEVLKVQPAEPAPPSRKP</sequence>
<evidence type="ECO:0000313" key="3">
    <source>
        <dbReference type="EMBL" id="MCW1922472.1"/>
    </source>
</evidence>
<dbReference type="Gene3D" id="3.40.30.10">
    <property type="entry name" value="Glutaredoxin"/>
    <property type="match status" value="1"/>
</dbReference>
<proteinExistence type="predicted"/>
<dbReference type="EMBL" id="JAPDDT010000002">
    <property type="protein sequence ID" value="MCW1922472.1"/>
    <property type="molecule type" value="Genomic_DNA"/>
</dbReference>
<dbReference type="Proteomes" id="UP001320876">
    <property type="component" value="Unassembled WGS sequence"/>
</dbReference>
<dbReference type="RefSeq" id="WP_264486579.1">
    <property type="nucleotide sequence ID" value="NZ_JAPDDT010000002.1"/>
</dbReference>
<protein>
    <submittedName>
        <fullName evidence="3">Uncharacterized protein</fullName>
    </submittedName>
</protein>
<keyword evidence="2" id="KW-1133">Transmembrane helix</keyword>
<evidence type="ECO:0000256" key="2">
    <source>
        <dbReference type="SAM" id="Phobius"/>
    </source>
</evidence>
<gene>
    <name evidence="3" type="ORF">OKA05_07890</name>
</gene>
<evidence type="ECO:0000256" key="1">
    <source>
        <dbReference type="SAM" id="MobiDB-lite"/>
    </source>
</evidence>
<comment type="caution">
    <text evidence="3">The sequence shown here is derived from an EMBL/GenBank/DDBJ whole genome shotgun (WGS) entry which is preliminary data.</text>
</comment>
<reference evidence="3 4" key="1">
    <citation type="submission" date="2022-10" db="EMBL/GenBank/DDBJ databases">
        <title>Luteolibacter arcticus strain CCTCC AB 2014275, whole genome shotgun sequencing project.</title>
        <authorList>
            <person name="Zhao G."/>
            <person name="Shen L."/>
        </authorList>
    </citation>
    <scope>NUCLEOTIDE SEQUENCE [LARGE SCALE GENOMIC DNA]</scope>
    <source>
        <strain evidence="3 4">CCTCC AB 2014275</strain>
    </source>
</reference>
<feature type="region of interest" description="Disordered" evidence="1">
    <location>
        <begin position="165"/>
        <end position="194"/>
    </location>
</feature>
<keyword evidence="2" id="KW-0812">Transmembrane</keyword>
<dbReference type="InterPro" id="IPR036249">
    <property type="entry name" value="Thioredoxin-like_sf"/>
</dbReference>